<feature type="compositionally biased region" description="Low complexity" evidence="1">
    <location>
        <begin position="79"/>
        <end position="92"/>
    </location>
</feature>
<evidence type="ECO:0000256" key="2">
    <source>
        <dbReference type="SAM" id="Phobius"/>
    </source>
</evidence>
<keyword evidence="4" id="KW-1185">Reference proteome</keyword>
<accession>A0A8J3QE43</accession>
<keyword evidence="2" id="KW-0812">Transmembrane</keyword>
<keyword evidence="2" id="KW-1133">Transmembrane helix</keyword>
<evidence type="ECO:0000256" key="1">
    <source>
        <dbReference type="SAM" id="MobiDB-lite"/>
    </source>
</evidence>
<gene>
    <name evidence="3" type="ORF">Rhe02_57080</name>
</gene>
<protein>
    <submittedName>
        <fullName evidence="3">Uncharacterized protein</fullName>
    </submittedName>
</protein>
<reference evidence="3" key="1">
    <citation type="submission" date="2021-01" db="EMBL/GenBank/DDBJ databases">
        <title>Whole genome shotgun sequence of Rhizocola hellebori NBRC 109834.</title>
        <authorList>
            <person name="Komaki H."/>
            <person name="Tamura T."/>
        </authorList>
    </citation>
    <scope>NUCLEOTIDE SEQUENCE</scope>
    <source>
        <strain evidence="3">NBRC 109834</strain>
    </source>
</reference>
<dbReference type="RefSeq" id="WP_203911418.1">
    <property type="nucleotide sequence ID" value="NZ_BONY01000038.1"/>
</dbReference>
<organism evidence="3 4">
    <name type="scientific">Rhizocola hellebori</name>
    <dbReference type="NCBI Taxonomy" id="1392758"/>
    <lineage>
        <taxon>Bacteria</taxon>
        <taxon>Bacillati</taxon>
        <taxon>Actinomycetota</taxon>
        <taxon>Actinomycetes</taxon>
        <taxon>Micromonosporales</taxon>
        <taxon>Micromonosporaceae</taxon>
        <taxon>Rhizocola</taxon>
    </lineage>
</organism>
<name>A0A8J3QE43_9ACTN</name>
<comment type="caution">
    <text evidence="3">The sequence shown here is derived from an EMBL/GenBank/DDBJ whole genome shotgun (WGS) entry which is preliminary data.</text>
</comment>
<evidence type="ECO:0000313" key="4">
    <source>
        <dbReference type="Proteomes" id="UP000612899"/>
    </source>
</evidence>
<evidence type="ECO:0000313" key="3">
    <source>
        <dbReference type="EMBL" id="GIH07641.1"/>
    </source>
</evidence>
<sequence>MKRPVFVDHTGRRRRVAIVLGSGLGVVLVIGLIVLTAGLVTGAPLPLPGWPDAAHVDDGVAPTPVPAPAPGRTSVPKKTTTPTTATSAAATGPGNGNGNGHGRPSKTPGKP</sequence>
<proteinExistence type="predicted"/>
<feature type="transmembrane region" description="Helical" evidence="2">
    <location>
        <begin position="16"/>
        <end position="40"/>
    </location>
</feature>
<dbReference type="Proteomes" id="UP000612899">
    <property type="component" value="Unassembled WGS sequence"/>
</dbReference>
<dbReference type="AlphaFoldDB" id="A0A8J3QE43"/>
<keyword evidence="2" id="KW-0472">Membrane</keyword>
<feature type="region of interest" description="Disordered" evidence="1">
    <location>
        <begin position="46"/>
        <end position="111"/>
    </location>
</feature>
<dbReference type="EMBL" id="BONY01000038">
    <property type="protein sequence ID" value="GIH07641.1"/>
    <property type="molecule type" value="Genomic_DNA"/>
</dbReference>